<feature type="transmembrane region" description="Helical" evidence="8">
    <location>
        <begin position="266"/>
        <end position="288"/>
    </location>
</feature>
<evidence type="ECO:0000256" key="7">
    <source>
        <dbReference type="ARBA" id="ARBA00023136"/>
    </source>
</evidence>
<feature type="domain" description="ABC transmembrane type-2" evidence="9">
    <location>
        <begin position="138"/>
        <end position="379"/>
    </location>
</feature>
<evidence type="ECO:0000313" key="10">
    <source>
        <dbReference type="EMBL" id="OXT08504.1"/>
    </source>
</evidence>
<dbReference type="InterPro" id="IPR047817">
    <property type="entry name" value="ABC2_TM_bact-type"/>
</dbReference>
<feature type="transmembrane region" description="Helical" evidence="8">
    <location>
        <begin position="358"/>
        <end position="376"/>
    </location>
</feature>
<comment type="caution">
    <text evidence="10">The sequence shown here is derived from an EMBL/GenBank/DDBJ whole genome shotgun (WGS) entry which is preliminary data.</text>
</comment>
<dbReference type="PROSITE" id="PS51012">
    <property type="entry name" value="ABC_TM2"/>
    <property type="match status" value="1"/>
</dbReference>
<dbReference type="EMBL" id="NKHD01000014">
    <property type="protein sequence ID" value="OXT08504.1"/>
    <property type="molecule type" value="Genomic_DNA"/>
</dbReference>
<dbReference type="GO" id="GO:0043190">
    <property type="term" value="C:ATP-binding cassette (ABC) transporter complex"/>
    <property type="evidence" value="ECO:0007669"/>
    <property type="project" value="InterPro"/>
</dbReference>
<comment type="subcellular location">
    <subcellularLocation>
        <location evidence="1 8">Cell membrane</location>
        <topology evidence="1 8">Multi-pass membrane protein</topology>
    </subcellularLocation>
</comment>
<evidence type="ECO:0000256" key="3">
    <source>
        <dbReference type="ARBA" id="ARBA00022448"/>
    </source>
</evidence>
<gene>
    <name evidence="10" type="ORF">CE561_05040</name>
</gene>
<evidence type="ECO:0000256" key="2">
    <source>
        <dbReference type="ARBA" id="ARBA00007783"/>
    </source>
</evidence>
<dbReference type="Proteomes" id="UP000215301">
    <property type="component" value="Unassembled WGS sequence"/>
</dbReference>
<dbReference type="InterPro" id="IPR000412">
    <property type="entry name" value="ABC_2_transport"/>
</dbReference>
<dbReference type="PANTHER" id="PTHR30294">
    <property type="entry name" value="MEMBRANE COMPONENT OF ABC TRANSPORTER YHHJ-RELATED"/>
    <property type="match status" value="1"/>
</dbReference>
<evidence type="ECO:0000256" key="5">
    <source>
        <dbReference type="ARBA" id="ARBA00022692"/>
    </source>
</evidence>
<feature type="transmembrane region" description="Helical" evidence="8">
    <location>
        <begin position="187"/>
        <end position="207"/>
    </location>
</feature>
<dbReference type="PRINTS" id="PR00164">
    <property type="entry name" value="ABC2TRNSPORT"/>
</dbReference>
<dbReference type="InterPro" id="IPR051449">
    <property type="entry name" value="ABC-2_transporter_component"/>
</dbReference>
<protein>
    <recommendedName>
        <fullName evidence="8">Transport permease protein</fullName>
    </recommendedName>
</protein>
<reference evidence="10 11" key="1">
    <citation type="submission" date="2017-06" db="EMBL/GenBank/DDBJ databases">
        <title>Isolation and characterization of a thermophilic and butanogenic Thermoanaerobacterium thermosaccharolyticum M5 capable of efficient degradation of hemicellulose.</title>
        <authorList>
            <person name="Xin F."/>
            <person name="Jiang Y."/>
        </authorList>
    </citation>
    <scope>NUCLEOTIDE SEQUENCE [LARGE SCALE GENOMIC DNA]</scope>
    <source>
        <strain evidence="10 11">M5</strain>
    </source>
</reference>
<feature type="transmembrane region" description="Helical" evidence="8">
    <location>
        <begin position="300"/>
        <end position="325"/>
    </location>
</feature>
<dbReference type="GO" id="GO:0140359">
    <property type="term" value="F:ABC-type transporter activity"/>
    <property type="evidence" value="ECO:0007669"/>
    <property type="project" value="InterPro"/>
</dbReference>
<keyword evidence="5 8" id="KW-0812">Transmembrane</keyword>
<feature type="transmembrane region" description="Helical" evidence="8">
    <location>
        <begin position="21"/>
        <end position="41"/>
    </location>
</feature>
<dbReference type="Gene3D" id="3.40.1710.10">
    <property type="entry name" value="abc type-2 transporter like domain"/>
    <property type="match status" value="1"/>
</dbReference>
<keyword evidence="7 8" id="KW-0472">Membrane</keyword>
<evidence type="ECO:0000256" key="4">
    <source>
        <dbReference type="ARBA" id="ARBA00022475"/>
    </source>
</evidence>
<evidence type="ECO:0000256" key="8">
    <source>
        <dbReference type="RuleBase" id="RU361157"/>
    </source>
</evidence>
<dbReference type="RefSeq" id="WP_094044568.1">
    <property type="nucleotide sequence ID" value="NZ_NKHD01000014.1"/>
</dbReference>
<dbReference type="PANTHER" id="PTHR30294:SF29">
    <property type="entry name" value="MULTIDRUG ABC TRANSPORTER PERMEASE YBHS-RELATED"/>
    <property type="match status" value="1"/>
</dbReference>
<sequence length="392" mass="44055">MASQFLYVFQREWRYMLKNKRLLLILIGIPILYITLFGILYSEHIVNHISLGVLDMDKTALSRTVIQAFSDSDRFDYTTELTSQKDMENAMREGKIFAAIVIPPDFEKDIKRGIGSQVMVVANGANMIIGNAVTLSASEIVQTLSAGMLIKKMEATGLSESAASALIQPISYRLRLWYNPTFNYNNFLLLGLMTTVIQQVALLYIAVSIIREKEQDTLGELKENSKSPFVIAAGKMLPYFIVNFLTLNILLLEGIFVFKIPLYGNYMYILLLTAAFLICILSLGILLSSICRTELEATQISMLVAVPSFLFSGYTWPLMAMPLVAKIVARLLPLTYYSDNVRKIFLMDVEFKTILPDLMVLTGAAIVLFSLAVFVIKKKYFDKREATADAQS</sequence>
<keyword evidence="3 8" id="KW-0813">Transport</keyword>
<keyword evidence="4 8" id="KW-1003">Cell membrane</keyword>
<name>A0A231VK51_THETR</name>
<feature type="transmembrane region" description="Helical" evidence="8">
    <location>
        <begin position="236"/>
        <end position="260"/>
    </location>
</feature>
<evidence type="ECO:0000256" key="1">
    <source>
        <dbReference type="ARBA" id="ARBA00004651"/>
    </source>
</evidence>
<dbReference type="AlphaFoldDB" id="A0A231VK51"/>
<evidence type="ECO:0000259" key="9">
    <source>
        <dbReference type="PROSITE" id="PS51012"/>
    </source>
</evidence>
<dbReference type="Pfam" id="PF12698">
    <property type="entry name" value="ABC2_membrane_3"/>
    <property type="match status" value="1"/>
</dbReference>
<accession>A0A231VK51</accession>
<dbReference type="InterPro" id="IPR013525">
    <property type="entry name" value="ABC2_TM"/>
</dbReference>
<proteinExistence type="inferred from homology"/>
<comment type="similarity">
    <text evidence="2 8">Belongs to the ABC-2 integral membrane protein family.</text>
</comment>
<keyword evidence="6 8" id="KW-1133">Transmembrane helix</keyword>
<evidence type="ECO:0000256" key="6">
    <source>
        <dbReference type="ARBA" id="ARBA00022989"/>
    </source>
</evidence>
<organism evidence="10 11">
    <name type="scientific">Thermoanaerobacterium thermosaccharolyticum</name>
    <name type="common">Clostridium thermosaccharolyticum</name>
    <dbReference type="NCBI Taxonomy" id="1517"/>
    <lineage>
        <taxon>Bacteria</taxon>
        <taxon>Bacillati</taxon>
        <taxon>Bacillota</taxon>
        <taxon>Clostridia</taxon>
        <taxon>Thermoanaerobacterales</taxon>
        <taxon>Thermoanaerobacteraceae</taxon>
        <taxon>Thermoanaerobacterium</taxon>
    </lineage>
</organism>
<evidence type="ECO:0000313" key="11">
    <source>
        <dbReference type="Proteomes" id="UP000215301"/>
    </source>
</evidence>